<evidence type="ECO:0000256" key="4">
    <source>
        <dbReference type="RuleBase" id="RU000621"/>
    </source>
</evidence>
<dbReference type="InterPro" id="IPR017854">
    <property type="entry name" value="Metalthion_dom_sf"/>
</dbReference>
<dbReference type="GO" id="GO:0071280">
    <property type="term" value="P:cellular response to copper ion"/>
    <property type="evidence" value="ECO:0007669"/>
    <property type="project" value="TreeGrafter"/>
</dbReference>
<dbReference type="GO" id="GO:0005737">
    <property type="term" value="C:cytoplasm"/>
    <property type="evidence" value="ECO:0007669"/>
    <property type="project" value="TreeGrafter"/>
</dbReference>
<dbReference type="GO" id="GO:0010273">
    <property type="term" value="P:detoxification of copper ion"/>
    <property type="evidence" value="ECO:0007669"/>
    <property type="project" value="TreeGrafter"/>
</dbReference>
<organism evidence="5 6">
    <name type="scientific">Balaenoptera physalus</name>
    <name type="common">Fin whale</name>
    <name type="synonym">Balaena physalus</name>
    <dbReference type="NCBI Taxonomy" id="9770"/>
    <lineage>
        <taxon>Eukaryota</taxon>
        <taxon>Metazoa</taxon>
        <taxon>Chordata</taxon>
        <taxon>Craniata</taxon>
        <taxon>Vertebrata</taxon>
        <taxon>Euteleostomi</taxon>
        <taxon>Mammalia</taxon>
        <taxon>Eutheria</taxon>
        <taxon>Laurasiatheria</taxon>
        <taxon>Artiodactyla</taxon>
        <taxon>Whippomorpha</taxon>
        <taxon>Cetacea</taxon>
        <taxon>Mysticeti</taxon>
        <taxon>Balaenopteridae</taxon>
        <taxon>Balaenoptera</taxon>
    </lineage>
</organism>
<dbReference type="SUPFAM" id="SSF57868">
    <property type="entry name" value="Metallothionein"/>
    <property type="match status" value="1"/>
</dbReference>
<dbReference type="AlphaFoldDB" id="A0A6A1QBI5"/>
<dbReference type="Proteomes" id="UP000437017">
    <property type="component" value="Unassembled WGS sequence"/>
</dbReference>
<dbReference type="PANTHER" id="PTHR23299:SF22">
    <property type="entry name" value="METALLOTHIONEIN-1G"/>
    <property type="match status" value="1"/>
</dbReference>
<dbReference type="PANTHER" id="PTHR23299">
    <property type="entry name" value="METALLOTHIONEIN"/>
    <property type="match status" value="1"/>
</dbReference>
<evidence type="ECO:0000256" key="2">
    <source>
        <dbReference type="ARBA" id="ARBA00022723"/>
    </source>
</evidence>
<dbReference type="EMBL" id="SGJD01000749">
    <property type="protein sequence ID" value="KAB0403656.1"/>
    <property type="molecule type" value="Genomic_DNA"/>
</dbReference>
<comment type="caution">
    <text evidence="5">The sequence shown here is derived from an EMBL/GenBank/DDBJ whole genome shotgun (WGS) entry which is preliminary data.</text>
</comment>
<protein>
    <recommendedName>
        <fullName evidence="4">Metallothionein</fullName>
    </recommendedName>
</protein>
<dbReference type="Pfam" id="PF00131">
    <property type="entry name" value="Metallothio"/>
    <property type="match status" value="1"/>
</dbReference>
<dbReference type="FunFam" id="4.10.10.10:FF:000001">
    <property type="entry name" value="Metallothionein"/>
    <property type="match status" value="1"/>
</dbReference>
<dbReference type="GO" id="GO:0071276">
    <property type="term" value="P:cellular response to cadmium ion"/>
    <property type="evidence" value="ECO:0007669"/>
    <property type="project" value="TreeGrafter"/>
</dbReference>
<dbReference type="GO" id="GO:0006882">
    <property type="term" value="P:intracellular zinc ion homeostasis"/>
    <property type="evidence" value="ECO:0007669"/>
    <property type="project" value="TreeGrafter"/>
</dbReference>
<proteinExistence type="inferred from homology"/>
<evidence type="ECO:0000256" key="1">
    <source>
        <dbReference type="ARBA" id="ARBA00007283"/>
    </source>
</evidence>
<comment type="function">
    <text evidence="4">Metallothioneins have a high content of cysteine residues that bind various heavy metals.</text>
</comment>
<evidence type="ECO:0000256" key="3">
    <source>
        <dbReference type="ARBA" id="ARBA00022851"/>
    </source>
</evidence>
<dbReference type="GO" id="GO:0046872">
    <property type="term" value="F:metal ion binding"/>
    <property type="evidence" value="ECO:0007669"/>
    <property type="project" value="UniProtKB-KW"/>
</dbReference>
<sequence>MPLCHCFGPLASPRLEMDPSCSCSTGGACTCANSCKLTSCKKGCHSCCPMGCAKRTHGCVCTAALDKCNRCP</sequence>
<accession>A0A6A1QBI5</accession>
<reference evidence="5 6" key="1">
    <citation type="journal article" date="2019" name="PLoS ONE">
        <title>Genomic analyses reveal an absence of contemporary introgressive admixture between fin whales and blue whales, despite known hybrids.</title>
        <authorList>
            <person name="Westbury M.V."/>
            <person name="Petersen B."/>
            <person name="Lorenzen E.D."/>
        </authorList>
    </citation>
    <scope>NUCLEOTIDE SEQUENCE [LARGE SCALE GENOMIC DNA]</scope>
    <source>
        <strain evidence="5">FinWhale-01</strain>
    </source>
</reference>
<name>A0A6A1QBI5_BALPH</name>
<dbReference type="InterPro" id="IPR023587">
    <property type="entry name" value="Metalthion_dom_sf_vert"/>
</dbReference>
<keyword evidence="3 4" id="KW-0480">Metal-thiolate cluster</keyword>
<dbReference type="InterPro" id="IPR000006">
    <property type="entry name" value="Metalthion_vert"/>
</dbReference>
<evidence type="ECO:0000313" key="6">
    <source>
        <dbReference type="Proteomes" id="UP000437017"/>
    </source>
</evidence>
<keyword evidence="6" id="KW-1185">Reference proteome</keyword>
<dbReference type="OrthoDB" id="9644217at2759"/>
<gene>
    <name evidence="5" type="ORF">E2I00_002990</name>
</gene>
<comment type="similarity">
    <text evidence="1 4">Belongs to the metallothionein superfamily. Type 1 family.</text>
</comment>
<dbReference type="Gene3D" id="4.10.10.10">
    <property type="entry name" value="Metallothionein Isoform II"/>
    <property type="match status" value="1"/>
</dbReference>
<evidence type="ECO:0000313" key="5">
    <source>
        <dbReference type="EMBL" id="KAB0403656.1"/>
    </source>
</evidence>
<dbReference type="GO" id="GO:0005634">
    <property type="term" value="C:nucleus"/>
    <property type="evidence" value="ECO:0007669"/>
    <property type="project" value="TreeGrafter"/>
</dbReference>
<keyword evidence="2 4" id="KW-0479">Metal-binding</keyword>
<dbReference type="GO" id="GO:0071294">
    <property type="term" value="P:cellular response to zinc ion"/>
    <property type="evidence" value="ECO:0007669"/>
    <property type="project" value="TreeGrafter"/>
</dbReference>